<keyword evidence="19" id="KW-1185">Reference proteome</keyword>
<dbReference type="InterPro" id="IPR003170">
    <property type="entry name" value="MurB"/>
</dbReference>
<keyword evidence="6 16" id="KW-0132">Cell division</keyword>
<dbReference type="Gene3D" id="3.30.43.10">
    <property type="entry name" value="Uridine Diphospho-n-acetylenolpyruvylglucosamine Reductase, domain 2"/>
    <property type="match status" value="1"/>
</dbReference>
<evidence type="ECO:0000256" key="3">
    <source>
        <dbReference type="ARBA" id="ARBA00004496"/>
    </source>
</evidence>
<comment type="subcellular location">
    <subcellularLocation>
        <location evidence="3 16">Cytoplasm</location>
    </subcellularLocation>
</comment>
<dbReference type="Pfam" id="PF02873">
    <property type="entry name" value="MurB_C"/>
    <property type="match status" value="1"/>
</dbReference>
<keyword evidence="10 16" id="KW-0133">Cell shape</keyword>
<evidence type="ECO:0000256" key="15">
    <source>
        <dbReference type="ARBA" id="ARBA00048914"/>
    </source>
</evidence>
<organism evidence="18 19">
    <name type="scientific">Paenibacillus algicola</name>
    <dbReference type="NCBI Taxonomy" id="2565926"/>
    <lineage>
        <taxon>Bacteria</taxon>
        <taxon>Bacillati</taxon>
        <taxon>Bacillota</taxon>
        <taxon>Bacilli</taxon>
        <taxon>Bacillales</taxon>
        <taxon>Paenibacillaceae</taxon>
        <taxon>Paenibacillus</taxon>
    </lineage>
</organism>
<dbReference type="PANTHER" id="PTHR21071">
    <property type="entry name" value="UDP-N-ACETYLENOLPYRUVOYLGLUCOSAMINE REDUCTASE"/>
    <property type="match status" value="1"/>
</dbReference>
<dbReference type="AlphaFoldDB" id="A0A4P8XL93"/>
<keyword evidence="9 16" id="KW-0521">NADP</keyword>
<comment type="cofactor">
    <cofactor evidence="1 16">
        <name>FAD</name>
        <dbReference type="ChEBI" id="CHEBI:57692"/>
    </cofactor>
</comment>
<feature type="active site" evidence="16">
    <location>
        <position position="175"/>
    </location>
</feature>
<evidence type="ECO:0000313" key="18">
    <source>
        <dbReference type="EMBL" id="QCT02241.1"/>
    </source>
</evidence>
<accession>A0A4P8XL93</accession>
<dbReference type="GO" id="GO:0008762">
    <property type="term" value="F:UDP-N-acetylmuramate dehydrogenase activity"/>
    <property type="evidence" value="ECO:0007669"/>
    <property type="project" value="UniProtKB-UniRule"/>
</dbReference>
<dbReference type="InterPro" id="IPR016167">
    <property type="entry name" value="FAD-bd_PCMH_sub1"/>
</dbReference>
<evidence type="ECO:0000256" key="11">
    <source>
        <dbReference type="ARBA" id="ARBA00022984"/>
    </source>
</evidence>
<reference evidence="18 19" key="1">
    <citation type="submission" date="2019-05" db="EMBL/GenBank/DDBJ databases">
        <authorList>
            <person name="Chen C."/>
        </authorList>
    </citation>
    <scope>NUCLEOTIDE SEQUENCE [LARGE SCALE GENOMIC DNA]</scope>
    <source>
        <strain evidence="18 19">HB172198</strain>
    </source>
</reference>
<keyword evidence="5 16" id="KW-0963">Cytoplasm</keyword>
<evidence type="ECO:0000256" key="4">
    <source>
        <dbReference type="ARBA" id="ARBA00004752"/>
    </source>
</evidence>
<dbReference type="InterPro" id="IPR036318">
    <property type="entry name" value="FAD-bd_PCMH-like_sf"/>
</dbReference>
<dbReference type="GO" id="GO:0008360">
    <property type="term" value="P:regulation of cell shape"/>
    <property type="evidence" value="ECO:0007669"/>
    <property type="project" value="UniProtKB-KW"/>
</dbReference>
<gene>
    <name evidence="16" type="primary">murB</name>
    <name evidence="18" type="ORF">E6C60_1525</name>
</gene>
<dbReference type="Gene3D" id="3.90.78.10">
    <property type="entry name" value="UDP-N-acetylenolpyruvoylglucosamine reductase, C-terminal domain"/>
    <property type="match status" value="1"/>
</dbReference>
<feature type="active site" evidence="16">
    <location>
        <position position="295"/>
    </location>
</feature>
<evidence type="ECO:0000313" key="19">
    <source>
        <dbReference type="Proteomes" id="UP000300879"/>
    </source>
</evidence>
<sequence length="302" mass="32529">MQQQLKSLLSTKHVGAVLWNEPLSKYTTWKIGGPADALIIPETKEQLSELLQALHEARIPWTQLGRGSNMLVSDKGIRGAVIKLGEGFDEVSFDGEIVTAGGGLSFVKLSVLAGKESLTGLEFAGGIPGSVGGAVYMNAGAHGSDVSRIFKSADIVLETGELVTYAAKDMEFSYRHSILHQRKGIVARAEFQLCRGDRKEISAAMASYKDRRRRTQPLQSATAGSVFRNPPGDHAARLIEAAGLKGHRIGGAEISRQHANFIENTGQATAEDVLALMKMVQDTISENNGVTLVPEVYVMGER</sequence>
<evidence type="ECO:0000256" key="12">
    <source>
        <dbReference type="ARBA" id="ARBA00023002"/>
    </source>
</evidence>
<dbReference type="GO" id="GO:0071555">
    <property type="term" value="P:cell wall organization"/>
    <property type="evidence" value="ECO:0007669"/>
    <property type="project" value="UniProtKB-KW"/>
</dbReference>
<proteinExistence type="inferred from homology"/>
<evidence type="ECO:0000256" key="2">
    <source>
        <dbReference type="ARBA" id="ARBA00003921"/>
    </source>
</evidence>
<protein>
    <recommendedName>
        <fullName evidence="16">UDP-N-acetylenolpyruvoylglucosamine reductase</fullName>
        <ecNumber evidence="16">1.3.1.98</ecNumber>
    </recommendedName>
    <alternativeName>
        <fullName evidence="16">UDP-N-acetylmuramate dehydrogenase</fullName>
    </alternativeName>
</protein>
<dbReference type="InterPro" id="IPR016169">
    <property type="entry name" value="FAD-bd_PCMH_sub2"/>
</dbReference>
<keyword evidence="12 16" id="KW-0560">Oxidoreductase</keyword>
<dbReference type="GO" id="GO:0071949">
    <property type="term" value="F:FAD binding"/>
    <property type="evidence" value="ECO:0007669"/>
    <property type="project" value="InterPro"/>
</dbReference>
<dbReference type="NCBIfam" id="TIGR00179">
    <property type="entry name" value="murB"/>
    <property type="match status" value="1"/>
</dbReference>
<name>A0A4P8XL93_9BACL</name>
<dbReference type="OrthoDB" id="9804753at2"/>
<evidence type="ECO:0000256" key="10">
    <source>
        <dbReference type="ARBA" id="ARBA00022960"/>
    </source>
</evidence>
<keyword evidence="7 16" id="KW-0285">Flavoprotein</keyword>
<evidence type="ECO:0000256" key="1">
    <source>
        <dbReference type="ARBA" id="ARBA00001974"/>
    </source>
</evidence>
<comment type="pathway">
    <text evidence="4 16">Cell wall biogenesis; peptidoglycan biosynthesis.</text>
</comment>
<dbReference type="Proteomes" id="UP000300879">
    <property type="component" value="Chromosome"/>
</dbReference>
<dbReference type="PANTHER" id="PTHR21071:SF5">
    <property type="entry name" value="UDP-N-ACETYLENOLPYRUVOYLGLUCOSAMINE REDUCTASE"/>
    <property type="match status" value="1"/>
</dbReference>
<dbReference type="SUPFAM" id="SSF56176">
    <property type="entry name" value="FAD-binding/transporter-associated domain-like"/>
    <property type="match status" value="1"/>
</dbReference>
<dbReference type="InterPro" id="IPR006094">
    <property type="entry name" value="Oxid_FAD_bind_N"/>
</dbReference>
<dbReference type="GO" id="GO:0005829">
    <property type="term" value="C:cytosol"/>
    <property type="evidence" value="ECO:0007669"/>
    <property type="project" value="TreeGrafter"/>
</dbReference>
<feature type="domain" description="FAD-binding PCMH-type" evidence="17">
    <location>
        <begin position="31"/>
        <end position="196"/>
    </location>
</feature>
<evidence type="ECO:0000259" key="17">
    <source>
        <dbReference type="PROSITE" id="PS51387"/>
    </source>
</evidence>
<keyword evidence="13 16" id="KW-0131">Cell cycle</keyword>
<evidence type="ECO:0000256" key="14">
    <source>
        <dbReference type="ARBA" id="ARBA00023316"/>
    </source>
</evidence>
<dbReference type="NCBIfam" id="NF010480">
    <property type="entry name" value="PRK13905.1"/>
    <property type="match status" value="1"/>
</dbReference>
<dbReference type="GO" id="GO:0051301">
    <property type="term" value="P:cell division"/>
    <property type="evidence" value="ECO:0007669"/>
    <property type="project" value="UniProtKB-KW"/>
</dbReference>
<feature type="active site" description="Proton donor" evidence="16">
    <location>
        <position position="225"/>
    </location>
</feature>
<keyword evidence="14 16" id="KW-0961">Cell wall biogenesis/degradation</keyword>
<evidence type="ECO:0000256" key="5">
    <source>
        <dbReference type="ARBA" id="ARBA00022490"/>
    </source>
</evidence>
<dbReference type="InterPro" id="IPR036635">
    <property type="entry name" value="MurB_C_sf"/>
</dbReference>
<dbReference type="RefSeq" id="WP_138225294.1">
    <property type="nucleotide sequence ID" value="NZ_CP040396.1"/>
</dbReference>
<evidence type="ECO:0000256" key="6">
    <source>
        <dbReference type="ARBA" id="ARBA00022618"/>
    </source>
</evidence>
<dbReference type="PROSITE" id="PS51387">
    <property type="entry name" value="FAD_PCMH"/>
    <property type="match status" value="1"/>
</dbReference>
<comment type="similarity">
    <text evidence="16">Belongs to the MurB family.</text>
</comment>
<dbReference type="InterPro" id="IPR016166">
    <property type="entry name" value="FAD-bd_PCMH"/>
</dbReference>
<evidence type="ECO:0000256" key="8">
    <source>
        <dbReference type="ARBA" id="ARBA00022827"/>
    </source>
</evidence>
<keyword evidence="8 16" id="KW-0274">FAD</keyword>
<dbReference type="HAMAP" id="MF_00037">
    <property type="entry name" value="MurB"/>
    <property type="match status" value="1"/>
</dbReference>
<evidence type="ECO:0000256" key="16">
    <source>
        <dbReference type="HAMAP-Rule" id="MF_00037"/>
    </source>
</evidence>
<dbReference type="GO" id="GO:0009252">
    <property type="term" value="P:peptidoglycan biosynthetic process"/>
    <property type="evidence" value="ECO:0007669"/>
    <property type="project" value="UniProtKB-UniRule"/>
</dbReference>
<dbReference type="EC" id="1.3.1.98" evidence="16"/>
<dbReference type="EMBL" id="CP040396">
    <property type="protein sequence ID" value="QCT02241.1"/>
    <property type="molecule type" value="Genomic_DNA"/>
</dbReference>
<dbReference type="Gene3D" id="3.30.465.10">
    <property type="match status" value="1"/>
</dbReference>
<comment type="catalytic activity">
    <reaction evidence="15 16">
        <text>UDP-N-acetyl-alpha-D-muramate + NADP(+) = UDP-N-acetyl-3-O-(1-carboxyvinyl)-alpha-D-glucosamine + NADPH + H(+)</text>
        <dbReference type="Rhea" id="RHEA:12248"/>
        <dbReference type="ChEBI" id="CHEBI:15378"/>
        <dbReference type="ChEBI" id="CHEBI:57783"/>
        <dbReference type="ChEBI" id="CHEBI:58349"/>
        <dbReference type="ChEBI" id="CHEBI:68483"/>
        <dbReference type="ChEBI" id="CHEBI:70757"/>
        <dbReference type="EC" id="1.3.1.98"/>
    </reaction>
</comment>
<dbReference type="Pfam" id="PF01565">
    <property type="entry name" value="FAD_binding_4"/>
    <property type="match status" value="1"/>
</dbReference>
<dbReference type="InterPro" id="IPR011601">
    <property type="entry name" value="MurB_C"/>
</dbReference>
<dbReference type="UniPathway" id="UPA00219"/>
<comment type="function">
    <text evidence="2 16">Cell wall formation.</text>
</comment>
<evidence type="ECO:0000256" key="13">
    <source>
        <dbReference type="ARBA" id="ARBA00023306"/>
    </source>
</evidence>
<dbReference type="KEGG" id="palo:E6C60_1525"/>
<keyword evidence="11 16" id="KW-0573">Peptidoglycan synthesis</keyword>
<dbReference type="SUPFAM" id="SSF56194">
    <property type="entry name" value="Uridine diphospho-N-Acetylenolpyruvylglucosamine reductase, MurB, C-terminal domain"/>
    <property type="match status" value="1"/>
</dbReference>
<evidence type="ECO:0000256" key="7">
    <source>
        <dbReference type="ARBA" id="ARBA00022630"/>
    </source>
</evidence>
<evidence type="ECO:0000256" key="9">
    <source>
        <dbReference type="ARBA" id="ARBA00022857"/>
    </source>
</evidence>